<reference evidence="1 2" key="1">
    <citation type="submission" date="2019-12" db="EMBL/GenBank/DDBJ databases">
        <title>Whole genome shotgun sequence of Streptomyces hygroscopicus subsp. glebosus NBRC 13786.</title>
        <authorList>
            <person name="Ichikawa N."/>
            <person name="Kimura A."/>
            <person name="Kitahashi Y."/>
            <person name="Komaki H."/>
            <person name="Tamura T."/>
        </authorList>
    </citation>
    <scope>NUCLEOTIDE SEQUENCE [LARGE SCALE GENOMIC DNA]</scope>
    <source>
        <strain evidence="1 2">NBRC 13786</strain>
    </source>
</reference>
<sequence>MRVNREDTYNDEDMILHYEGEPFTGETVWHDKEGHLVRLETYLGGVASGPHTQWFPDGSKKKEGALRQGVPVGDWRTWYRNGQLAKHVTYSDTGVEQRYRAWDKDGTLVEDDAP</sequence>
<dbReference type="InterPro" id="IPR011652">
    <property type="entry name" value="MORN_2"/>
</dbReference>
<gene>
    <name evidence="1" type="ORF">Sgleb_17200</name>
</gene>
<evidence type="ECO:0008006" key="3">
    <source>
        <dbReference type="Google" id="ProtNLM"/>
    </source>
</evidence>
<dbReference type="AlphaFoldDB" id="A0A640SQE5"/>
<dbReference type="SUPFAM" id="SSF82185">
    <property type="entry name" value="Histone H3 K4-specific methyltransferase SET7/9 N-terminal domain"/>
    <property type="match status" value="1"/>
</dbReference>
<evidence type="ECO:0000313" key="1">
    <source>
        <dbReference type="EMBL" id="GFE13673.1"/>
    </source>
</evidence>
<dbReference type="Proteomes" id="UP000430079">
    <property type="component" value="Unassembled WGS sequence"/>
</dbReference>
<organism evidence="1 2">
    <name type="scientific">Streptomyces glebosus</name>
    <dbReference type="NCBI Taxonomy" id="249580"/>
    <lineage>
        <taxon>Bacteria</taxon>
        <taxon>Bacillati</taxon>
        <taxon>Actinomycetota</taxon>
        <taxon>Actinomycetes</taxon>
        <taxon>Kitasatosporales</taxon>
        <taxon>Streptomycetaceae</taxon>
        <taxon>Streptomyces</taxon>
    </lineage>
</organism>
<evidence type="ECO:0000313" key="2">
    <source>
        <dbReference type="Proteomes" id="UP000430079"/>
    </source>
</evidence>
<keyword evidence="2" id="KW-1185">Reference proteome</keyword>
<protein>
    <recommendedName>
        <fullName evidence="3">Antitoxin YwqK</fullName>
    </recommendedName>
</protein>
<name>A0A640SQE5_9ACTN</name>
<dbReference type="EMBL" id="BLIO01000001">
    <property type="protein sequence ID" value="GFE13673.1"/>
    <property type="molecule type" value="Genomic_DNA"/>
</dbReference>
<accession>A0A640SQE5</accession>
<comment type="caution">
    <text evidence="1">The sequence shown here is derived from an EMBL/GenBank/DDBJ whole genome shotgun (WGS) entry which is preliminary data.</text>
</comment>
<proteinExistence type="predicted"/>
<dbReference type="Gene3D" id="3.90.930.1">
    <property type="match status" value="1"/>
</dbReference>
<dbReference type="Pfam" id="PF07661">
    <property type="entry name" value="MORN_2"/>
    <property type="match status" value="1"/>
</dbReference>